<gene>
    <name evidence="2" type="ORF">HGRIS_001303</name>
    <name evidence="1" type="ORF">HGRIS_004341</name>
</gene>
<reference evidence="3" key="2">
    <citation type="submission" date="2024-06" db="EMBL/GenBank/DDBJ databases">
        <title>Multi-omics analyses provide insights into the biosynthesis of the anticancer antibiotic pleurotin in Hohenbuehelia grisea.</title>
        <authorList>
            <person name="Weaver J.A."/>
            <person name="Alberti F."/>
        </authorList>
    </citation>
    <scope>NUCLEOTIDE SEQUENCE [LARGE SCALE GENOMIC DNA]</scope>
    <source>
        <strain evidence="3">T-177</strain>
    </source>
</reference>
<proteinExistence type="predicted"/>
<dbReference type="Proteomes" id="UP001556367">
    <property type="component" value="Unassembled WGS sequence"/>
</dbReference>
<dbReference type="EMBL" id="JASNQZ010000019">
    <property type="protein sequence ID" value="KAL0945190.1"/>
    <property type="molecule type" value="Genomic_DNA"/>
</dbReference>
<evidence type="ECO:0000313" key="2">
    <source>
        <dbReference type="EMBL" id="KAL0957510.1"/>
    </source>
</evidence>
<sequence>MDGHEREDVRECRDKVFLPEMTKFEAKMTQFKESTASIGQRPIDQCFDVPLIGLAVALRHRDSRTFAPYLRTKQASQIRQATDLRAFSACPTTNALFVQMVL</sequence>
<reference evidence="1" key="1">
    <citation type="journal article" date="2024" name="ACS Chem. Biol.">
        <title>Early Steps of the Biosynthesis of the Anticancer Antibiotic Pleurotin.</title>
        <authorList>
            <person name="Weaver J.A."/>
            <person name="Alkhder D."/>
            <person name="Prasongpholchai P."/>
            <person name="Tadesse M.D."/>
            <person name="de Los Santos E.L."/>
            <person name="Song L."/>
            <person name="Corre C."/>
            <person name="Alberti F."/>
        </authorList>
    </citation>
    <scope>NUCLEOTIDE SEQUENCE</scope>
    <source>
        <strain evidence="1">T-177</strain>
    </source>
</reference>
<keyword evidence="3" id="KW-1185">Reference proteome</keyword>
<protein>
    <submittedName>
        <fullName evidence="1">Uncharacterized protein</fullName>
    </submittedName>
</protein>
<evidence type="ECO:0000313" key="3">
    <source>
        <dbReference type="Proteomes" id="UP001556367"/>
    </source>
</evidence>
<evidence type="ECO:0000313" key="1">
    <source>
        <dbReference type="EMBL" id="KAL0945190.1"/>
    </source>
</evidence>
<name>A0ABR3IPG5_9AGAR</name>
<organism evidence="1 3">
    <name type="scientific">Hohenbuehelia grisea</name>
    <dbReference type="NCBI Taxonomy" id="104357"/>
    <lineage>
        <taxon>Eukaryota</taxon>
        <taxon>Fungi</taxon>
        <taxon>Dikarya</taxon>
        <taxon>Basidiomycota</taxon>
        <taxon>Agaricomycotina</taxon>
        <taxon>Agaricomycetes</taxon>
        <taxon>Agaricomycetidae</taxon>
        <taxon>Agaricales</taxon>
        <taxon>Pleurotineae</taxon>
        <taxon>Pleurotaceae</taxon>
        <taxon>Hohenbuehelia</taxon>
    </lineage>
</organism>
<accession>A0ABR3IPG5</accession>
<comment type="caution">
    <text evidence="1">The sequence shown here is derived from an EMBL/GenBank/DDBJ whole genome shotgun (WGS) entry which is preliminary data.</text>
</comment>
<dbReference type="EMBL" id="JASNQZ010000005">
    <property type="protein sequence ID" value="KAL0957510.1"/>
    <property type="molecule type" value="Genomic_DNA"/>
</dbReference>